<dbReference type="OrthoDB" id="5493262at2"/>
<proteinExistence type="predicted"/>
<protein>
    <recommendedName>
        <fullName evidence="3">DUF1684 domain-containing protein</fullName>
    </recommendedName>
</protein>
<dbReference type="Pfam" id="PF07920">
    <property type="entry name" value="DUF1684"/>
    <property type="match status" value="1"/>
</dbReference>
<reference evidence="1 2" key="1">
    <citation type="submission" date="2017-04" db="EMBL/GenBank/DDBJ databases">
        <authorList>
            <person name="Afonso C.L."/>
            <person name="Miller P.J."/>
            <person name="Scott M.A."/>
            <person name="Spackman E."/>
            <person name="Goraichik I."/>
            <person name="Dimitrov K.M."/>
            <person name="Suarez D.L."/>
            <person name="Swayne D.E."/>
        </authorList>
    </citation>
    <scope>NUCLEOTIDE SEQUENCE [LARGE SCALE GENOMIC DNA]</scope>
    <source>
        <strain evidence="1 2">DSM 11622</strain>
    </source>
</reference>
<dbReference type="EMBL" id="FWWW01000049">
    <property type="protein sequence ID" value="SMB88166.1"/>
    <property type="molecule type" value="Genomic_DNA"/>
</dbReference>
<dbReference type="Proteomes" id="UP000192266">
    <property type="component" value="Unassembled WGS sequence"/>
</dbReference>
<dbReference type="PANTHER" id="PTHR41913">
    <property type="entry name" value="DUF1684 DOMAIN-CONTAINING PROTEIN"/>
    <property type="match status" value="1"/>
</dbReference>
<dbReference type="PANTHER" id="PTHR41913:SF1">
    <property type="entry name" value="DUF1684 DOMAIN-CONTAINING PROTEIN"/>
    <property type="match status" value="1"/>
</dbReference>
<organism evidence="1 2">
    <name type="scientific">Hymenobacter roseosalivarius DSM 11622</name>
    <dbReference type="NCBI Taxonomy" id="645990"/>
    <lineage>
        <taxon>Bacteria</taxon>
        <taxon>Pseudomonadati</taxon>
        <taxon>Bacteroidota</taxon>
        <taxon>Cytophagia</taxon>
        <taxon>Cytophagales</taxon>
        <taxon>Hymenobacteraceae</taxon>
        <taxon>Hymenobacter</taxon>
    </lineage>
</organism>
<dbReference type="AlphaFoldDB" id="A0A1W1V4D5"/>
<name>A0A1W1V4D5_9BACT</name>
<gene>
    <name evidence="1" type="ORF">SAMN00120144_1179</name>
</gene>
<dbReference type="STRING" id="645990.SAMN00120144_1179"/>
<keyword evidence="2" id="KW-1185">Reference proteome</keyword>
<accession>A0A1W1V4D5</accession>
<sequence length="206" mass="23603">MRLNPKLFIFLGLLLVLGYFLQDLVLNDEQYVARIGKARHAKNDEFRRVQGSPLSAEQRQEFDSLNYFAPNKTYRLTAQFEPFPVRDTIAMRLTDGKDEKYLRWGRAAFEWQKEAQRLTVFRKANGPDTTLFIPFTDKTNGFDTYGGGRYLDAEPVAEGDDEIVLDFNTAYNPFCAYSASFACPVPPAENILSVYIKAGEKTFHKD</sequence>
<evidence type="ECO:0000313" key="1">
    <source>
        <dbReference type="EMBL" id="SMB88166.1"/>
    </source>
</evidence>
<evidence type="ECO:0000313" key="2">
    <source>
        <dbReference type="Proteomes" id="UP000192266"/>
    </source>
</evidence>
<dbReference type="InterPro" id="IPR012467">
    <property type="entry name" value="DUF1684"/>
</dbReference>
<evidence type="ECO:0008006" key="3">
    <source>
        <dbReference type="Google" id="ProtNLM"/>
    </source>
</evidence>
<dbReference type="RefSeq" id="WP_084444226.1">
    <property type="nucleotide sequence ID" value="NZ_FWWW01000049.1"/>
</dbReference>